<dbReference type="EMBL" id="JAJNDB010000001">
    <property type="protein sequence ID" value="MCD2191912.1"/>
    <property type="molecule type" value="Genomic_DNA"/>
</dbReference>
<evidence type="ECO:0000256" key="1">
    <source>
        <dbReference type="SAM" id="MobiDB-lite"/>
    </source>
</evidence>
<organism evidence="3 4">
    <name type="scientific">Actinomycetospora endophytica</name>
    <dbReference type="NCBI Taxonomy" id="2291215"/>
    <lineage>
        <taxon>Bacteria</taxon>
        <taxon>Bacillati</taxon>
        <taxon>Actinomycetota</taxon>
        <taxon>Actinomycetes</taxon>
        <taxon>Pseudonocardiales</taxon>
        <taxon>Pseudonocardiaceae</taxon>
        <taxon>Actinomycetospora</taxon>
    </lineage>
</organism>
<sequence length="146" mass="15373">MSWHEHHLAHSTSRNTARSADATEQLLDGQRRAELERVGLIDFNAPAAGVRALERRLAIEGGDPVRRVFDLAVLRHLAGWGSAVAVIGLVLAGTVGNAAPVVSGFGGLMLVGGLLSACFGFAEMGPSSVRVSDAEQLADYEAARTR</sequence>
<dbReference type="RefSeq" id="WP_230729605.1">
    <property type="nucleotide sequence ID" value="NZ_JAJNDB010000001.1"/>
</dbReference>
<evidence type="ECO:0000313" key="4">
    <source>
        <dbReference type="Proteomes" id="UP001199469"/>
    </source>
</evidence>
<evidence type="ECO:0000256" key="2">
    <source>
        <dbReference type="SAM" id="Phobius"/>
    </source>
</evidence>
<dbReference type="Proteomes" id="UP001199469">
    <property type="component" value="Unassembled WGS sequence"/>
</dbReference>
<proteinExistence type="predicted"/>
<keyword evidence="2" id="KW-0472">Membrane</keyword>
<comment type="caution">
    <text evidence="3">The sequence shown here is derived from an EMBL/GenBank/DDBJ whole genome shotgun (WGS) entry which is preliminary data.</text>
</comment>
<evidence type="ECO:0000313" key="3">
    <source>
        <dbReference type="EMBL" id="MCD2191912.1"/>
    </source>
</evidence>
<reference evidence="3 4" key="1">
    <citation type="submission" date="2021-11" db="EMBL/GenBank/DDBJ databases">
        <title>Draft genome sequence of Actinomycetospora sp. SF1 isolated from the rhizosphere soil.</title>
        <authorList>
            <person name="Duangmal K."/>
            <person name="Chantavorakit T."/>
        </authorList>
    </citation>
    <scope>NUCLEOTIDE SEQUENCE [LARGE SCALE GENOMIC DNA]</scope>
    <source>
        <strain evidence="3 4">TBRC 5722</strain>
    </source>
</reference>
<feature type="transmembrane region" description="Helical" evidence="2">
    <location>
        <begin position="77"/>
        <end position="95"/>
    </location>
</feature>
<gene>
    <name evidence="3" type="ORF">LQ327_00720</name>
</gene>
<name>A0ABS8P0Z2_9PSEU</name>
<feature type="transmembrane region" description="Helical" evidence="2">
    <location>
        <begin position="101"/>
        <end position="122"/>
    </location>
</feature>
<keyword evidence="2" id="KW-0812">Transmembrane</keyword>
<accession>A0ABS8P0Z2</accession>
<evidence type="ECO:0008006" key="5">
    <source>
        <dbReference type="Google" id="ProtNLM"/>
    </source>
</evidence>
<protein>
    <recommendedName>
        <fullName evidence="5">DUF3040 family protein</fullName>
    </recommendedName>
</protein>
<keyword evidence="2" id="KW-1133">Transmembrane helix</keyword>
<feature type="region of interest" description="Disordered" evidence="1">
    <location>
        <begin position="1"/>
        <end position="21"/>
    </location>
</feature>
<keyword evidence="4" id="KW-1185">Reference proteome</keyword>